<dbReference type="PIRSF" id="PIRSF025624">
    <property type="entry name" value="ACT_PheB"/>
    <property type="match status" value="1"/>
</dbReference>
<dbReference type="InterPro" id="IPR045865">
    <property type="entry name" value="ACT-like_dom_sf"/>
</dbReference>
<dbReference type="NCBIfam" id="NF003361">
    <property type="entry name" value="PRK04435.1"/>
    <property type="match status" value="1"/>
</dbReference>
<evidence type="ECO:0000259" key="1">
    <source>
        <dbReference type="PROSITE" id="PS51671"/>
    </source>
</evidence>
<dbReference type="InterPro" id="IPR008310">
    <property type="entry name" value="UPF0735_ACT_dom-cont"/>
</dbReference>
<evidence type="ECO:0000313" key="2">
    <source>
        <dbReference type="EMBL" id="VYS72987.1"/>
    </source>
</evidence>
<accession>A0A6N2QX28</accession>
<organism evidence="2">
    <name type="scientific">uncultured Anaerotruncus sp</name>
    <dbReference type="NCBI Taxonomy" id="905011"/>
    <lineage>
        <taxon>Bacteria</taxon>
        <taxon>Bacillati</taxon>
        <taxon>Bacillota</taxon>
        <taxon>Clostridia</taxon>
        <taxon>Eubacteriales</taxon>
        <taxon>Oscillospiraceae</taxon>
        <taxon>Anaerotruncus</taxon>
        <taxon>environmental samples</taxon>
    </lineage>
</organism>
<gene>
    <name evidence="2" type="ORF">AULFYP135_00060</name>
</gene>
<dbReference type="InterPro" id="IPR002912">
    <property type="entry name" value="ACT_dom"/>
</dbReference>
<dbReference type="PROSITE" id="PS51671">
    <property type="entry name" value="ACT"/>
    <property type="match status" value="1"/>
</dbReference>
<protein>
    <recommendedName>
        <fullName evidence="1">ACT domain-containing protein</fullName>
    </recommendedName>
</protein>
<proteinExistence type="predicted"/>
<sequence>MDKPKYLLVNTNVLPDVFFKVVQAKKLIAQGKAKSSSEAAKLAGISRSAFYKYKDSVYPYDNRLSERMVTFNTTLEDEPGVLSALLTQLYQVGANIITVNQNIPTDGVAPVSISARINAEDIDEDQLIEIVRHQRGVVDVRKI</sequence>
<feature type="domain" description="ACT" evidence="1">
    <location>
        <begin position="70"/>
        <end position="143"/>
    </location>
</feature>
<name>A0A6N2QX28_9FIRM</name>
<dbReference type="AlphaFoldDB" id="A0A6N2QX28"/>
<reference evidence="2" key="1">
    <citation type="submission" date="2019-11" db="EMBL/GenBank/DDBJ databases">
        <authorList>
            <person name="Feng L."/>
        </authorList>
    </citation>
    <scope>NUCLEOTIDE SEQUENCE</scope>
    <source>
        <strain evidence="2">AundefinedLFYP135</strain>
    </source>
</reference>
<dbReference type="EMBL" id="CACRSL010000003">
    <property type="protein sequence ID" value="VYS72987.1"/>
    <property type="molecule type" value="Genomic_DNA"/>
</dbReference>
<dbReference type="SUPFAM" id="SSF55021">
    <property type="entry name" value="ACT-like"/>
    <property type="match status" value="1"/>
</dbReference>